<dbReference type="InterPro" id="IPR007816">
    <property type="entry name" value="ResB-like_domain"/>
</dbReference>
<dbReference type="PANTHER" id="PTHR31566">
    <property type="entry name" value="CYTOCHROME C BIOGENESIS PROTEIN CCS1, CHLOROPLASTIC"/>
    <property type="match status" value="1"/>
</dbReference>
<feature type="domain" description="ResB-like" evidence="7">
    <location>
        <begin position="327"/>
        <end position="410"/>
    </location>
</feature>
<dbReference type="InterPro" id="IPR023494">
    <property type="entry name" value="Cyt_c_bgen_Ccs1/CcsB/ResB"/>
</dbReference>
<feature type="transmembrane region" description="Helical" evidence="6">
    <location>
        <begin position="21"/>
        <end position="39"/>
    </location>
</feature>
<evidence type="ECO:0000256" key="5">
    <source>
        <dbReference type="ARBA" id="ARBA00023136"/>
    </source>
</evidence>
<feature type="transmembrane region" description="Helical" evidence="6">
    <location>
        <begin position="142"/>
        <end position="161"/>
    </location>
</feature>
<keyword evidence="3" id="KW-0201">Cytochrome c-type biogenesis</keyword>
<feature type="domain" description="ResB-like" evidence="7">
    <location>
        <begin position="45"/>
        <end position="310"/>
    </location>
</feature>
<dbReference type="AlphaFoldDB" id="A0A7C3ZDC2"/>
<evidence type="ECO:0000259" key="7">
    <source>
        <dbReference type="Pfam" id="PF05140"/>
    </source>
</evidence>
<keyword evidence="4 6" id="KW-1133">Transmembrane helix</keyword>
<evidence type="ECO:0000256" key="3">
    <source>
        <dbReference type="ARBA" id="ARBA00022748"/>
    </source>
</evidence>
<proteinExistence type="predicted"/>
<evidence type="ECO:0000313" key="8">
    <source>
        <dbReference type="EMBL" id="HGF35492.1"/>
    </source>
</evidence>
<evidence type="ECO:0000256" key="1">
    <source>
        <dbReference type="ARBA" id="ARBA00004141"/>
    </source>
</evidence>
<reference evidence="8" key="1">
    <citation type="journal article" date="2020" name="mSystems">
        <title>Genome- and Community-Level Interaction Insights into Carbon Utilization and Element Cycling Functions of Hydrothermarchaeota in Hydrothermal Sediment.</title>
        <authorList>
            <person name="Zhou Z."/>
            <person name="Liu Y."/>
            <person name="Xu W."/>
            <person name="Pan J."/>
            <person name="Luo Z.H."/>
            <person name="Li M."/>
        </authorList>
    </citation>
    <scope>NUCLEOTIDE SEQUENCE [LARGE SCALE GENOMIC DNA]</scope>
    <source>
        <strain evidence="8">SpSt-897</strain>
    </source>
</reference>
<feature type="transmembrane region" description="Helical" evidence="6">
    <location>
        <begin position="353"/>
        <end position="373"/>
    </location>
</feature>
<evidence type="ECO:0000256" key="6">
    <source>
        <dbReference type="SAM" id="Phobius"/>
    </source>
</evidence>
<accession>A0A7C3ZDC2</accession>
<evidence type="ECO:0000256" key="2">
    <source>
        <dbReference type="ARBA" id="ARBA00022692"/>
    </source>
</evidence>
<dbReference type="GO" id="GO:0016020">
    <property type="term" value="C:membrane"/>
    <property type="evidence" value="ECO:0007669"/>
    <property type="project" value="UniProtKB-SubCell"/>
</dbReference>
<organism evidence="8">
    <name type="scientific">Desulfobacca acetoxidans</name>
    <dbReference type="NCBI Taxonomy" id="60893"/>
    <lineage>
        <taxon>Bacteria</taxon>
        <taxon>Pseudomonadati</taxon>
        <taxon>Thermodesulfobacteriota</taxon>
        <taxon>Desulfobaccia</taxon>
        <taxon>Desulfobaccales</taxon>
        <taxon>Desulfobaccaceae</taxon>
        <taxon>Desulfobacca</taxon>
    </lineage>
</organism>
<evidence type="ECO:0000256" key="4">
    <source>
        <dbReference type="ARBA" id="ARBA00022989"/>
    </source>
</evidence>
<comment type="caution">
    <text evidence="8">The sequence shown here is derived from an EMBL/GenBank/DDBJ whole genome shotgun (WGS) entry which is preliminary data.</text>
</comment>
<dbReference type="GO" id="GO:0017004">
    <property type="term" value="P:cytochrome complex assembly"/>
    <property type="evidence" value="ECO:0007669"/>
    <property type="project" value="UniProtKB-KW"/>
</dbReference>
<name>A0A7C3ZDC2_9BACT</name>
<keyword evidence="5 6" id="KW-0472">Membrane</keyword>
<dbReference type="EMBL" id="DTMF01000338">
    <property type="protein sequence ID" value="HGF35492.1"/>
    <property type="molecule type" value="Genomic_DNA"/>
</dbReference>
<comment type="subcellular location">
    <subcellularLocation>
        <location evidence="1">Membrane</location>
        <topology evidence="1">Multi-pass membrane protein</topology>
    </subcellularLocation>
</comment>
<protein>
    <recommendedName>
        <fullName evidence="7">ResB-like domain-containing protein</fullName>
    </recommendedName>
</protein>
<sequence>MTQVSSSSSSPLGRFWKALTSLRLTLVLLLILAGVSLVGTVRPQVFDNLWFLGPLALFTVNLTACLIRGLPQALRRSRLHLTPDAALELPERLRFSWPPSHDPHLRVENALRRELGPVQKAAAGEQTVYFWERGRFRPLGPYVVHLALLVILTGALLGRFLGIEGRLRLLEGETANVFTSEGKEIPLGFQAHLDSFQVFYYPDGTPREFRSDLTFTEPGKSPETAICRVNEPVTFGNFTFYQASYGHVLRLEVREGEKSQVVEAPVGQTLKLDGGARFRVLEYQPDLVMPGDGHGKHLGPAARLAFWEEGGHPRLLAVLKDHPEFADQHPGPYRFYLKNAKFFSVLQVKRDPGVWWVYAGFLLLLPGFYLAFLRPAERWALVLGRNRQGAWEARLLGAAPRARESFQARLERLQKLLKKGGPA</sequence>
<gene>
    <name evidence="8" type="ORF">ENW96_14120</name>
</gene>
<keyword evidence="2 6" id="KW-0812">Transmembrane</keyword>
<dbReference type="Pfam" id="PF05140">
    <property type="entry name" value="ResB"/>
    <property type="match status" value="2"/>
</dbReference>
<dbReference type="PANTHER" id="PTHR31566:SF0">
    <property type="entry name" value="CYTOCHROME C BIOGENESIS PROTEIN CCS1, CHLOROPLASTIC"/>
    <property type="match status" value="1"/>
</dbReference>
<feature type="transmembrane region" description="Helical" evidence="6">
    <location>
        <begin position="51"/>
        <end position="70"/>
    </location>
</feature>